<organism evidence="1 2">
    <name type="scientific">Rhododendron simsii</name>
    <name type="common">Sims's rhododendron</name>
    <dbReference type="NCBI Taxonomy" id="118357"/>
    <lineage>
        <taxon>Eukaryota</taxon>
        <taxon>Viridiplantae</taxon>
        <taxon>Streptophyta</taxon>
        <taxon>Embryophyta</taxon>
        <taxon>Tracheophyta</taxon>
        <taxon>Spermatophyta</taxon>
        <taxon>Magnoliopsida</taxon>
        <taxon>eudicotyledons</taxon>
        <taxon>Gunneridae</taxon>
        <taxon>Pentapetalae</taxon>
        <taxon>asterids</taxon>
        <taxon>Ericales</taxon>
        <taxon>Ericaceae</taxon>
        <taxon>Ericoideae</taxon>
        <taxon>Rhodoreae</taxon>
        <taxon>Rhododendron</taxon>
    </lineage>
</organism>
<sequence length="235" mass="25560">MTKLTYGQARNIIYQSHVCLAIRQGATGDTLALLPGTIIRSDGIVATSASLFRSLNTKELKETVDVMVLDTKETYKGVLLDVDLCSNIAFVKMLSGRPQKVAKLGKLDFLVPGSMAVAAGCHVRHGILRHAECHLSRGSFGHVGLGKMIAASCFRFMKALLVGGPLIDTNVGVLGVINSMGSQIKATPIDDVLKYLERMEKHGSMIETGWKSKLWTLLSIVALRYNACFIVELLR</sequence>
<keyword evidence="2" id="KW-1185">Reference proteome</keyword>
<dbReference type="OrthoDB" id="4217619at2759"/>
<name>A0A834LX02_RHOSS</name>
<dbReference type="Gene3D" id="2.40.10.120">
    <property type="match status" value="1"/>
</dbReference>
<reference evidence="1" key="1">
    <citation type="submission" date="2019-11" db="EMBL/GenBank/DDBJ databases">
        <authorList>
            <person name="Liu Y."/>
            <person name="Hou J."/>
            <person name="Li T.-Q."/>
            <person name="Guan C.-H."/>
            <person name="Wu X."/>
            <person name="Wu H.-Z."/>
            <person name="Ling F."/>
            <person name="Zhang R."/>
            <person name="Shi X.-G."/>
            <person name="Ren J.-P."/>
            <person name="Chen E.-F."/>
            <person name="Sun J.-M."/>
        </authorList>
    </citation>
    <scope>NUCLEOTIDE SEQUENCE</scope>
    <source>
        <strain evidence="1">Adult_tree_wgs_1</strain>
        <tissue evidence="1">Leaves</tissue>
    </source>
</reference>
<dbReference type="PANTHER" id="PTHR47389:SF8">
    <property type="entry name" value="EXPRESSED PROTEIN"/>
    <property type="match status" value="1"/>
</dbReference>
<evidence type="ECO:0000313" key="2">
    <source>
        <dbReference type="Proteomes" id="UP000626092"/>
    </source>
</evidence>
<dbReference type="PANTHER" id="PTHR47389">
    <property type="entry name" value="OS09G0436400 PROTEIN"/>
    <property type="match status" value="1"/>
</dbReference>
<accession>A0A834LX02</accession>
<gene>
    <name evidence="1" type="ORF">RHSIM_Rhsim02G0060500</name>
</gene>
<comment type="caution">
    <text evidence="1">The sequence shown here is derived from an EMBL/GenBank/DDBJ whole genome shotgun (WGS) entry which is preliminary data.</text>
</comment>
<dbReference type="SUPFAM" id="SSF50494">
    <property type="entry name" value="Trypsin-like serine proteases"/>
    <property type="match status" value="1"/>
</dbReference>
<dbReference type="Proteomes" id="UP000626092">
    <property type="component" value="Unassembled WGS sequence"/>
</dbReference>
<proteinExistence type="predicted"/>
<dbReference type="AlphaFoldDB" id="A0A834LX02"/>
<evidence type="ECO:0000313" key="1">
    <source>
        <dbReference type="EMBL" id="KAF7151605.1"/>
    </source>
</evidence>
<protein>
    <submittedName>
        <fullName evidence="1">Uncharacterized protein</fullName>
    </submittedName>
</protein>
<dbReference type="InterPro" id="IPR009003">
    <property type="entry name" value="Peptidase_S1_PA"/>
</dbReference>
<dbReference type="EMBL" id="WJXA01000002">
    <property type="protein sequence ID" value="KAF7151605.1"/>
    <property type="molecule type" value="Genomic_DNA"/>
</dbReference>